<reference evidence="5 6" key="1">
    <citation type="submission" date="2019-02" db="EMBL/GenBank/DDBJ databases">
        <title>Draft Genome Sequence of Maize Bushy Stunt-like Phytoplasma group 16SrI-B (Aster yellows) in South Africa.</title>
        <authorList>
            <person name="Coetzee B."/>
            <person name="Douglas-Smit N."/>
            <person name="Maree H.J."/>
            <person name="Burger J.T."/>
            <person name="Kruger K."/>
            <person name="Pietersen G."/>
        </authorList>
    </citation>
    <scope>NUCLEOTIDE SEQUENCE [LARGE SCALE GENOMIC DNA]</scope>
    <source>
        <strain evidence="5 6">De Villa</strain>
    </source>
</reference>
<evidence type="ECO:0000256" key="3">
    <source>
        <dbReference type="ARBA" id="ARBA00022840"/>
    </source>
</evidence>
<sequence length="97" mass="10539">MCKRKEDIVIKNNKVILDVSNVSKIFPNKFQGLKDVSLTIYKGECFGLVGQSGSGKITLGRIMAGIIHATAGTVLFSGSMDKKTYLVQQGFKKSPKS</sequence>
<dbReference type="Proteomes" id="UP000289726">
    <property type="component" value="Chromosome"/>
</dbReference>
<keyword evidence="6" id="KW-1185">Reference proteome</keyword>
<proteinExistence type="predicted"/>
<dbReference type="AlphaFoldDB" id="A0A4P6M8F1"/>
<dbReference type="EMBL" id="CP035949">
    <property type="protein sequence ID" value="QBF23652.1"/>
    <property type="molecule type" value="Genomic_DNA"/>
</dbReference>
<dbReference type="GO" id="GO:0005524">
    <property type="term" value="F:ATP binding"/>
    <property type="evidence" value="ECO:0007669"/>
    <property type="project" value="UniProtKB-KW"/>
</dbReference>
<name>A0A4P6M8F1_9MOLU</name>
<gene>
    <name evidence="5" type="ORF">EXT02_00165</name>
</gene>
<feature type="domain" description="ABC transporter" evidence="4">
    <location>
        <begin position="33"/>
        <end position="79"/>
    </location>
</feature>
<keyword evidence="1" id="KW-0813">Transport</keyword>
<keyword evidence="3 5" id="KW-0067">ATP-binding</keyword>
<dbReference type="GO" id="GO:0016887">
    <property type="term" value="F:ATP hydrolysis activity"/>
    <property type="evidence" value="ECO:0007669"/>
    <property type="project" value="InterPro"/>
</dbReference>
<protein>
    <submittedName>
        <fullName evidence="5">ATP-binding cassette domain-containing protein</fullName>
    </submittedName>
</protein>
<accession>A0A4P6M8F1</accession>
<dbReference type="Pfam" id="PF00005">
    <property type="entry name" value="ABC_tran"/>
    <property type="match status" value="1"/>
</dbReference>
<evidence type="ECO:0000313" key="5">
    <source>
        <dbReference type="EMBL" id="QBF23652.1"/>
    </source>
</evidence>
<dbReference type="InterPro" id="IPR050319">
    <property type="entry name" value="ABC_transp_ATP-bind"/>
</dbReference>
<organism evidence="5 6">
    <name type="scientific">'Catharanthus roseus' aster yellows phytoplasma</name>
    <dbReference type="NCBI Taxonomy" id="1193712"/>
    <lineage>
        <taxon>Bacteria</taxon>
        <taxon>Bacillati</taxon>
        <taxon>Mycoplasmatota</taxon>
        <taxon>Mollicutes</taxon>
        <taxon>Acholeplasmatales</taxon>
        <taxon>Acholeplasmataceae</taxon>
        <taxon>Candidatus Phytoplasma</taxon>
        <taxon>16SrI (Aster yellows group)</taxon>
    </lineage>
</organism>
<evidence type="ECO:0000313" key="6">
    <source>
        <dbReference type="Proteomes" id="UP000289726"/>
    </source>
</evidence>
<dbReference type="InterPro" id="IPR003439">
    <property type="entry name" value="ABC_transporter-like_ATP-bd"/>
</dbReference>
<dbReference type="PANTHER" id="PTHR43776">
    <property type="entry name" value="TRANSPORT ATP-BINDING PROTEIN"/>
    <property type="match status" value="1"/>
</dbReference>
<dbReference type="InterPro" id="IPR027417">
    <property type="entry name" value="P-loop_NTPase"/>
</dbReference>
<evidence type="ECO:0000256" key="1">
    <source>
        <dbReference type="ARBA" id="ARBA00022448"/>
    </source>
</evidence>
<evidence type="ECO:0000256" key="2">
    <source>
        <dbReference type="ARBA" id="ARBA00022741"/>
    </source>
</evidence>
<keyword evidence="2" id="KW-0547">Nucleotide-binding</keyword>
<dbReference type="Gene3D" id="3.40.50.300">
    <property type="entry name" value="P-loop containing nucleotide triphosphate hydrolases"/>
    <property type="match status" value="1"/>
</dbReference>
<evidence type="ECO:0000259" key="4">
    <source>
        <dbReference type="Pfam" id="PF00005"/>
    </source>
</evidence>
<dbReference type="SUPFAM" id="SSF52540">
    <property type="entry name" value="P-loop containing nucleoside triphosphate hydrolases"/>
    <property type="match status" value="1"/>
</dbReference>